<dbReference type="Proteomes" id="UP000215214">
    <property type="component" value="Chromosome TJEJU"/>
</dbReference>
<keyword evidence="2" id="KW-1185">Reference proteome</keyword>
<gene>
    <name evidence="1" type="ORF">TJEJU_2555</name>
</gene>
<dbReference type="RefSeq" id="WP_095072636.1">
    <property type="nucleotide sequence ID" value="NZ_LT899436.1"/>
</dbReference>
<name>A0A238UAP4_9FLAO</name>
<reference evidence="1 2" key="1">
    <citation type="submission" date="2017-07" db="EMBL/GenBank/DDBJ databases">
        <authorList>
            <person name="Sun Z.S."/>
            <person name="Albrecht U."/>
            <person name="Echele G."/>
            <person name="Lee C.C."/>
        </authorList>
    </citation>
    <scope>NUCLEOTIDE SEQUENCE [LARGE SCALE GENOMIC DNA]</scope>
    <source>
        <strain evidence="2">type strain: KCTC 22618</strain>
    </source>
</reference>
<dbReference type="KEGG" id="tje:TJEJU_2555"/>
<dbReference type="EMBL" id="LT899436">
    <property type="protein sequence ID" value="SNR16239.1"/>
    <property type="molecule type" value="Genomic_DNA"/>
</dbReference>
<proteinExistence type="predicted"/>
<protein>
    <submittedName>
        <fullName evidence="1">Uncharacterized protein</fullName>
    </submittedName>
</protein>
<evidence type="ECO:0000313" key="1">
    <source>
        <dbReference type="EMBL" id="SNR16239.1"/>
    </source>
</evidence>
<evidence type="ECO:0000313" key="2">
    <source>
        <dbReference type="Proteomes" id="UP000215214"/>
    </source>
</evidence>
<dbReference type="OrthoDB" id="666994at2"/>
<accession>A0A238UAP4</accession>
<organism evidence="1 2">
    <name type="scientific">Tenacibaculum jejuense</name>
    <dbReference type="NCBI Taxonomy" id="584609"/>
    <lineage>
        <taxon>Bacteria</taxon>
        <taxon>Pseudomonadati</taxon>
        <taxon>Bacteroidota</taxon>
        <taxon>Flavobacteriia</taxon>
        <taxon>Flavobacteriales</taxon>
        <taxon>Flavobacteriaceae</taxon>
        <taxon>Tenacibaculum</taxon>
    </lineage>
</organism>
<dbReference type="AlphaFoldDB" id="A0A238UAP4"/>
<sequence length="176" mass="20522">MEIFKDLKNQKVERLYLVVWPPLGEEKELDIDISFGLVLYKYSDHLTIITTDKEDMWTPRIQTQKIPLKVYSWSSFRSRMDAWINLECEDDLETEYYEVTNVSEFSTIVNSRIESLELIGVKNNPEPFGVKVKFKNDYILSTPISDGNTIETSLFNKNNNLSNFESLGSIESKVIY</sequence>